<dbReference type="EMBL" id="WWCK01000001">
    <property type="protein sequence ID" value="MYM65700.1"/>
    <property type="molecule type" value="Genomic_DNA"/>
</dbReference>
<evidence type="ECO:0000313" key="1">
    <source>
        <dbReference type="EMBL" id="MYM65700.1"/>
    </source>
</evidence>
<proteinExistence type="predicted"/>
<sequence>MIEPYVSKVIIVDQRFLEDVGQASRTDLAEFTNPGMDTKVISLPLSSNDDMLALTRIIDASAIRPGSIVVKPGYTDHFVPVDTFAKELVHRKYGLFVQLCIALGAKKVAVTNIEEVDIEADDKSSTSATLGVNAPVASGDAEFKSAASNSSNDSSKSITRVATEAGGGAADLGLAAKLLDQYGLHGDSLFTGIYNLRAVGNNNVTKHELSLDFSNDVRRIVDSSIQAKIKVMSKLYGGQADFERVRKSIEHIKHATRLSILVEF</sequence>
<evidence type="ECO:0000313" key="2">
    <source>
        <dbReference type="Proteomes" id="UP000450012"/>
    </source>
</evidence>
<comment type="caution">
    <text evidence="1">The sequence shown here is derived from an EMBL/GenBank/DDBJ whole genome shotgun (WGS) entry which is preliminary data.</text>
</comment>
<keyword evidence="2" id="KW-1185">Reference proteome</keyword>
<dbReference type="RefSeq" id="WP_161012282.1">
    <property type="nucleotide sequence ID" value="NZ_WWCK01000001.1"/>
</dbReference>
<organism evidence="1 2">
    <name type="scientific">Duganella rivi</name>
    <dbReference type="NCBI Taxonomy" id="2666083"/>
    <lineage>
        <taxon>Bacteria</taxon>
        <taxon>Pseudomonadati</taxon>
        <taxon>Pseudomonadota</taxon>
        <taxon>Betaproteobacteria</taxon>
        <taxon>Burkholderiales</taxon>
        <taxon>Oxalobacteraceae</taxon>
        <taxon>Telluria group</taxon>
        <taxon>Duganella</taxon>
    </lineage>
</organism>
<reference evidence="1 2" key="1">
    <citation type="submission" date="2019-12" db="EMBL/GenBank/DDBJ databases">
        <title>Novel species isolated from a subtropical stream in China.</title>
        <authorList>
            <person name="Lu H."/>
        </authorList>
    </citation>
    <scope>NUCLEOTIDE SEQUENCE [LARGE SCALE GENOMIC DNA]</scope>
    <source>
        <strain evidence="1 2">FT55W</strain>
    </source>
</reference>
<protein>
    <submittedName>
        <fullName evidence="1">Uncharacterized protein</fullName>
    </submittedName>
</protein>
<dbReference type="Proteomes" id="UP000450012">
    <property type="component" value="Unassembled WGS sequence"/>
</dbReference>
<gene>
    <name evidence="1" type="ORF">GTP45_02485</name>
</gene>
<accession>A0A7X4GLH1</accession>
<dbReference type="AlphaFoldDB" id="A0A7X4GLH1"/>
<name>A0A7X4GLH1_9BURK</name>